<protein>
    <submittedName>
        <fullName evidence="1">Uncharacterized protein</fullName>
    </submittedName>
</protein>
<evidence type="ECO:0000313" key="1">
    <source>
        <dbReference type="EMBL" id="AFZ55579.1"/>
    </source>
</evidence>
<dbReference type="eggNOG" id="COG2189">
    <property type="taxonomic scope" value="Bacteria"/>
</dbReference>
<accession>K9Z8U3</accession>
<evidence type="ECO:0000313" key="2">
    <source>
        <dbReference type="Proteomes" id="UP000010480"/>
    </source>
</evidence>
<keyword evidence="2" id="KW-1185">Reference proteome</keyword>
<dbReference type="Proteomes" id="UP000010480">
    <property type="component" value="Plasmid pCYAN10605.01"/>
</dbReference>
<sequence length="122" mass="13527">MTIVMISGSRSVSELPSPALDSLNKIMDLGFDVVVGDCSGVDKLIQEYLYNHNYQNVTVYHINNKPRNNIGFQTVKVKGRSYSAKDIAMSEIADYGLAIWDGKSKGTKANIERIKKTKVITV</sequence>
<keyword evidence="1" id="KW-0614">Plasmid</keyword>
<dbReference type="RefSeq" id="WP_015221294.1">
    <property type="nucleotide sequence ID" value="NC_019777.1"/>
</dbReference>
<dbReference type="AlphaFoldDB" id="K9Z8U3"/>
<dbReference type="OrthoDB" id="279654at2"/>
<organism evidence="1 2">
    <name type="scientific">Cyanobacterium aponinum (strain PCC 10605)</name>
    <dbReference type="NCBI Taxonomy" id="755178"/>
    <lineage>
        <taxon>Bacteria</taxon>
        <taxon>Bacillati</taxon>
        <taxon>Cyanobacteriota</taxon>
        <taxon>Cyanophyceae</taxon>
        <taxon>Oscillatoriophycideae</taxon>
        <taxon>Chroococcales</taxon>
        <taxon>Geminocystaceae</taxon>
        <taxon>Cyanobacterium</taxon>
    </lineage>
</organism>
<name>K9Z8U3_CYAAP</name>
<geneLocation type="plasmid" evidence="1 2">
    <name>pCYAN10605.01</name>
</geneLocation>
<dbReference type="HOGENOM" id="CLU_096820_0_0_3"/>
<dbReference type="EMBL" id="CP003948">
    <property type="protein sequence ID" value="AFZ55579.1"/>
    <property type="molecule type" value="Genomic_DNA"/>
</dbReference>
<proteinExistence type="predicted"/>
<reference evidence="2" key="1">
    <citation type="journal article" date="2013" name="Proc. Natl. Acad. Sci. U.S.A.">
        <title>Improving the coverage of the cyanobacterial phylum using diversity-driven genome sequencing.</title>
        <authorList>
            <person name="Shih P.M."/>
            <person name="Wu D."/>
            <person name="Latifi A."/>
            <person name="Axen S.D."/>
            <person name="Fewer D.P."/>
            <person name="Talla E."/>
            <person name="Calteau A."/>
            <person name="Cai F."/>
            <person name="Tandeau de Marsac N."/>
            <person name="Rippka R."/>
            <person name="Herdman M."/>
            <person name="Sivonen K."/>
            <person name="Coursin T."/>
            <person name="Laurent T."/>
            <person name="Goodwin L."/>
            <person name="Nolan M."/>
            <person name="Davenport K.W."/>
            <person name="Han C.S."/>
            <person name="Rubin E.M."/>
            <person name="Eisen J.A."/>
            <person name="Woyke T."/>
            <person name="Gugger M."/>
            <person name="Kerfeld C.A."/>
        </authorList>
    </citation>
    <scope>NUCLEOTIDE SEQUENCE [LARGE SCALE GENOMIC DNA]</scope>
    <source>
        <strain evidence="2">PCC 10605</strain>
        <plasmid evidence="2">Plasmid pCYAN10605.01</plasmid>
    </source>
</reference>
<gene>
    <name evidence="1" type="ordered locus">Cyan10605_3546</name>
</gene>
<dbReference type="KEGG" id="can:Cyan10605_3546"/>